<organism evidence="2 3">
    <name type="scientific">Phanerochaete sordida</name>
    <dbReference type="NCBI Taxonomy" id="48140"/>
    <lineage>
        <taxon>Eukaryota</taxon>
        <taxon>Fungi</taxon>
        <taxon>Dikarya</taxon>
        <taxon>Basidiomycota</taxon>
        <taxon>Agaricomycotina</taxon>
        <taxon>Agaricomycetes</taxon>
        <taxon>Polyporales</taxon>
        <taxon>Phanerochaetaceae</taxon>
        <taxon>Phanerochaete</taxon>
    </lineage>
</organism>
<protein>
    <submittedName>
        <fullName evidence="2">Uncharacterized protein</fullName>
    </submittedName>
</protein>
<comment type="caution">
    <text evidence="2">The sequence shown here is derived from an EMBL/GenBank/DDBJ whole genome shotgun (WGS) entry which is preliminary data.</text>
</comment>
<dbReference type="AlphaFoldDB" id="A0A9P3GDH7"/>
<evidence type="ECO:0000313" key="3">
    <source>
        <dbReference type="Proteomes" id="UP000703269"/>
    </source>
</evidence>
<proteinExistence type="predicted"/>
<keyword evidence="3" id="KW-1185">Reference proteome</keyword>
<feature type="compositionally biased region" description="Low complexity" evidence="1">
    <location>
        <begin position="133"/>
        <end position="150"/>
    </location>
</feature>
<sequence length="367" mass="40682">MRDTPFKSTAPIPIPNLRRVTDPPPRSPTRCFDASNDFIFEMSPHSGADTPLTQHRDPPSVFPHTSTHYARKPLAFNTRFAAAKSPPVERPPYWEEPFLYSVPRLPPRAPLGHSRTQSAKVNGSDSFEEHDSTQAQSSYPSSSSLRSISQPRRTRPDVHDPEVAKAVQDSVHVLTAAFQQSFTTATSFTQSLESPISSHVQFKEPLSPPDSMRGWGLPPRSRRASPSRHKRTLTKSSVISGVPRTRAAEPVVSFAQAELKHSPSSGLVTRVVKVKRTTPTNSLRAKSPYPVARGRRASTLRGQPAVLSDEDIASTLEKDHATGEKFGLDKFLLHPFPRGRGLDENVNAEDENVERGRTRSRVRGRRA</sequence>
<feature type="compositionally biased region" description="Basic residues" evidence="1">
    <location>
        <begin position="220"/>
        <end position="233"/>
    </location>
</feature>
<feature type="compositionally biased region" description="Basic residues" evidence="1">
    <location>
        <begin position="358"/>
        <end position="367"/>
    </location>
</feature>
<dbReference type="Proteomes" id="UP000703269">
    <property type="component" value="Unassembled WGS sequence"/>
</dbReference>
<dbReference type="OrthoDB" id="2754671at2759"/>
<feature type="compositionally biased region" description="Polar residues" evidence="1">
    <location>
        <begin position="114"/>
        <end position="125"/>
    </location>
</feature>
<accession>A0A9P3GDH7</accession>
<feature type="region of interest" description="Disordered" evidence="1">
    <location>
        <begin position="109"/>
        <end position="161"/>
    </location>
</feature>
<feature type="region of interest" description="Disordered" evidence="1">
    <location>
        <begin position="200"/>
        <end position="233"/>
    </location>
</feature>
<gene>
    <name evidence="2" type="ORF">PsYK624_079550</name>
</gene>
<evidence type="ECO:0000256" key="1">
    <source>
        <dbReference type="SAM" id="MobiDB-lite"/>
    </source>
</evidence>
<reference evidence="2 3" key="1">
    <citation type="submission" date="2021-08" db="EMBL/GenBank/DDBJ databases">
        <title>Draft Genome Sequence of Phanerochaete sordida strain YK-624.</title>
        <authorList>
            <person name="Mori T."/>
            <person name="Dohra H."/>
            <person name="Suzuki T."/>
            <person name="Kawagishi H."/>
            <person name="Hirai H."/>
        </authorList>
    </citation>
    <scope>NUCLEOTIDE SEQUENCE [LARGE SCALE GENOMIC DNA]</scope>
    <source>
        <strain evidence="2 3">YK-624</strain>
    </source>
</reference>
<evidence type="ECO:0000313" key="2">
    <source>
        <dbReference type="EMBL" id="GJE91804.1"/>
    </source>
</evidence>
<feature type="region of interest" description="Disordered" evidence="1">
    <location>
        <begin position="338"/>
        <end position="367"/>
    </location>
</feature>
<feature type="region of interest" description="Disordered" evidence="1">
    <location>
        <begin position="1"/>
        <end position="66"/>
    </location>
</feature>
<dbReference type="EMBL" id="BPQB01000023">
    <property type="protein sequence ID" value="GJE91804.1"/>
    <property type="molecule type" value="Genomic_DNA"/>
</dbReference>
<name>A0A9P3GDH7_9APHY</name>